<name>X1W0D6_9ZZZZ</name>
<organism evidence="1">
    <name type="scientific">marine sediment metagenome</name>
    <dbReference type="NCBI Taxonomy" id="412755"/>
    <lineage>
        <taxon>unclassified sequences</taxon>
        <taxon>metagenomes</taxon>
        <taxon>ecological metagenomes</taxon>
    </lineage>
</organism>
<feature type="non-terminal residue" evidence="1">
    <location>
        <position position="115"/>
    </location>
</feature>
<evidence type="ECO:0000313" key="1">
    <source>
        <dbReference type="EMBL" id="GAJ20020.1"/>
    </source>
</evidence>
<reference evidence="1" key="1">
    <citation type="journal article" date="2014" name="Front. Microbiol.">
        <title>High frequency of phylogenetically diverse reductive dehalogenase-homologous genes in deep subseafloor sedimentary metagenomes.</title>
        <authorList>
            <person name="Kawai M."/>
            <person name="Futagami T."/>
            <person name="Toyoda A."/>
            <person name="Takaki Y."/>
            <person name="Nishi S."/>
            <person name="Hori S."/>
            <person name="Arai W."/>
            <person name="Tsubouchi T."/>
            <person name="Morono Y."/>
            <person name="Uchiyama I."/>
            <person name="Ito T."/>
            <person name="Fujiyama A."/>
            <person name="Inagaki F."/>
            <person name="Takami H."/>
        </authorList>
    </citation>
    <scope>NUCLEOTIDE SEQUENCE</scope>
    <source>
        <strain evidence="1">Expedition CK06-06</strain>
    </source>
</reference>
<proteinExistence type="predicted"/>
<gene>
    <name evidence="1" type="ORF">S12H4_56912</name>
</gene>
<sequence>MSKKEHQDQEHFLDKRARLDANKYPELDGSDATWEQHKRIKLGFFQANILSQLRPCAVKLYDIILCCTNKRQNTYVRNPKLSRLSQLSEVYIGKKKDSYLNELEYWHLIKRYLKP</sequence>
<dbReference type="AlphaFoldDB" id="X1W0D6"/>
<protein>
    <submittedName>
        <fullName evidence="1">Uncharacterized protein</fullName>
    </submittedName>
</protein>
<comment type="caution">
    <text evidence="1">The sequence shown here is derived from an EMBL/GenBank/DDBJ whole genome shotgun (WGS) entry which is preliminary data.</text>
</comment>
<accession>X1W0D6</accession>
<dbReference type="EMBL" id="BARW01036715">
    <property type="protein sequence ID" value="GAJ20020.1"/>
    <property type="molecule type" value="Genomic_DNA"/>
</dbReference>